<feature type="binding site" evidence="13">
    <location>
        <position position="38"/>
    </location>
    <ligand>
        <name>NADPH</name>
        <dbReference type="ChEBI" id="CHEBI:57783"/>
    </ligand>
</feature>
<dbReference type="GO" id="GO:0046167">
    <property type="term" value="P:glycerol-3-phosphate biosynthetic process"/>
    <property type="evidence" value="ECO:0007669"/>
    <property type="project" value="UniProtKB-UniRule"/>
</dbReference>
<evidence type="ECO:0000256" key="11">
    <source>
        <dbReference type="ARBA" id="ARBA00069372"/>
    </source>
</evidence>
<evidence type="ECO:0000256" key="6">
    <source>
        <dbReference type="ARBA" id="ARBA00023098"/>
    </source>
</evidence>
<evidence type="ECO:0000256" key="4">
    <source>
        <dbReference type="ARBA" id="ARBA00023002"/>
    </source>
</evidence>
<dbReference type="GO" id="GO:0046168">
    <property type="term" value="P:glycerol-3-phosphate catabolic process"/>
    <property type="evidence" value="ECO:0007669"/>
    <property type="project" value="InterPro"/>
</dbReference>
<gene>
    <name evidence="13" type="primary">gpsA</name>
    <name evidence="20" type="ORF">J421_3237</name>
</gene>
<dbReference type="GO" id="GO:0005975">
    <property type="term" value="P:carbohydrate metabolic process"/>
    <property type="evidence" value="ECO:0007669"/>
    <property type="project" value="InterPro"/>
</dbReference>
<dbReference type="EMBL" id="CP007128">
    <property type="protein sequence ID" value="AHG90774.1"/>
    <property type="molecule type" value="Genomic_DNA"/>
</dbReference>
<comment type="catalytic activity">
    <reaction evidence="13">
        <text>sn-glycerol 3-phosphate + NAD(+) = dihydroxyacetone phosphate + NADH + H(+)</text>
        <dbReference type="Rhea" id="RHEA:11092"/>
        <dbReference type="ChEBI" id="CHEBI:15378"/>
        <dbReference type="ChEBI" id="CHEBI:57540"/>
        <dbReference type="ChEBI" id="CHEBI:57597"/>
        <dbReference type="ChEBI" id="CHEBI:57642"/>
        <dbReference type="ChEBI" id="CHEBI:57945"/>
        <dbReference type="EC" id="1.1.1.94"/>
    </reaction>
</comment>
<feature type="binding site" evidence="15">
    <location>
        <position position="112"/>
    </location>
    <ligand>
        <name>substrate</name>
    </ligand>
</feature>
<feature type="binding site" evidence="13">
    <location>
        <position position="112"/>
    </location>
    <ligand>
        <name>sn-glycerol 3-phosphate</name>
        <dbReference type="ChEBI" id="CHEBI:57597"/>
    </ligand>
</feature>
<evidence type="ECO:0000256" key="15">
    <source>
        <dbReference type="PIRSR" id="PIRSR000114-2"/>
    </source>
</evidence>
<comment type="similarity">
    <text evidence="1 13 17">Belongs to the NAD-dependent glycerol-3-phosphate dehydrogenase family.</text>
</comment>
<sequence>MTAPDGTKRCAVVGGGAWGTALADLLARNGHDTVLWAREEDVVDSINARHENARFLARFPLAPSLRATHQMRAAVADRDLVIFAPPSHVLRDVASQCADAVARGATLAVASKGVERETLKLMTDVVADCVPGRPVVAISGPSFASEVASRQPTAIVAASDDREAAHLTQRALSSTEFRVYTHDDVIGVELGGALKNVMALATGILEGLGLGFNSRAALITRGLAEMTRLGVAIGAQPATFAGLAGLGDLVLTCTGALSRNRSLGEEIGRGKPLDEALSGRETVAEGVLNTQSARALAERADVEMPIVNAVHCILFEGTPVKQAVSDLMSRELRAEQDD</sequence>
<dbReference type="FunCoup" id="W0RI61">
    <property type="interactions" value="450"/>
</dbReference>
<evidence type="ECO:0000259" key="19">
    <source>
        <dbReference type="Pfam" id="PF07479"/>
    </source>
</evidence>
<dbReference type="PROSITE" id="PS00957">
    <property type="entry name" value="NAD_G3PDH"/>
    <property type="match status" value="1"/>
</dbReference>
<evidence type="ECO:0000313" key="20">
    <source>
        <dbReference type="EMBL" id="AHG90774.1"/>
    </source>
</evidence>
<accession>W0RI61</accession>
<dbReference type="AlphaFoldDB" id="W0RI61"/>
<dbReference type="PANTHER" id="PTHR11728:SF1">
    <property type="entry name" value="GLYCEROL-3-PHOSPHATE DEHYDROGENASE [NAD(+)] 2, CHLOROPLASTIC"/>
    <property type="match status" value="1"/>
</dbReference>
<feature type="domain" description="Glycerol-3-phosphate dehydrogenase NAD-dependent N-terminal" evidence="18">
    <location>
        <begin position="11"/>
        <end position="164"/>
    </location>
</feature>
<feature type="active site" description="Proton acceptor" evidence="13 14">
    <location>
        <position position="195"/>
    </location>
</feature>
<reference evidence="20 21" key="1">
    <citation type="journal article" date="2014" name="Genome Announc.">
        <title>Genome Sequence and Methylome of Soil Bacterium Gemmatirosa kalamazoonensis KBS708T, a Member of the Rarely Cultivated Gemmatimonadetes Phylum.</title>
        <authorList>
            <person name="Debruyn J.M."/>
            <person name="Radosevich M."/>
            <person name="Wommack K.E."/>
            <person name="Polson S.W."/>
            <person name="Hauser L.J."/>
            <person name="Fawaz M.N."/>
            <person name="Korlach J."/>
            <person name="Tsai Y.C."/>
        </authorList>
    </citation>
    <scope>NUCLEOTIDE SEQUENCE [LARGE SCALE GENOMIC DNA]</scope>
    <source>
        <strain evidence="20 21">KBS708</strain>
    </source>
</reference>
<dbReference type="InterPro" id="IPR006109">
    <property type="entry name" value="G3P_DH_NAD-dep_C"/>
</dbReference>
<keyword evidence="13" id="KW-0963">Cytoplasm</keyword>
<dbReference type="GO" id="GO:0141153">
    <property type="term" value="F:glycerol-3-phosphate dehydrogenase (NADP+) activity"/>
    <property type="evidence" value="ECO:0007669"/>
    <property type="project" value="RHEA"/>
</dbReference>
<keyword evidence="3 13" id="KW-0521">NADP</keyword>
<comment type="function">
    <text evidence="13">Catalyzes the reduction of the glycolytic intermediate dihydroxyacetone phosphate (DHAP) to sn-glycerol 3-phosphate (G3P), the key precursor for phospholipid synthesis.</text>
</comment>
<evidence type="ECO:0000256" key="3">
    <source>
        <dbReference type="ARBA" id="ARBA00022857"/>
    </source>
</evidence>
<feature type="binding site" evidence="16">
    <location>
        <begin position="14"/>
        <end position="19"/>
    </location>
    <ligand>
        <name>NAD(+)</name>
        <dbReference type="ChEBI" id="CHEBI:57540"/>
    </ligand>
</feature>
<evidence type="ECO:0000256" key="10">
    <source>
        <dbReference type="ARBA" id="ARBA00066687"/>
    </source>
</evidence>
<feature type="binding site" evidence="13">
    <location>
        <position position="259"/>
    </location>
    <ligand>
        <name>NADPH</name>
        <dbReference type="ChEBI" id="CHEBI:57783"/>
    </ligand>
</feature>
<dbReference type="EC" id="1.1.1.94" evidence="10 13"/>
<feature type="domain" description="Glycerol-3-phosphate dehydrogenase NAD-dependent C-terminal" evidence="19">
    <location>
        <begin position="184"/>
        <end position="324"/>
    </location>
</feature>
<dbReference type="GO" id="GO:0051287">
    <property type="term" value="F:NAD binding"/>
    <property type="evidence" value="ECO:0007669"/>
    <property type="project" value="InterPro"/>
</dbReference>
<feature type="binding site" evidence="13">
    <location>
        <position position="195"/>
    </location>
    <ligand>
        <name>sn-glycerol 3-phosphate</name>
        <dbReference type="ChEBI" id="CHEBI:57597"/>
    </ligand>
</feature>
<dbReference type="UniPathway" id="UPA00940"/>
<keyword evidence="7 13" id="KW-0594">Phospholipid biosynthesis</keyword>
<keyword evidence="8 13" id="KW-1208">Phospholipid metabolism</keyword>
<dbReference type="InterPro" id="IPR008927">
    <property type="entry name" value="6-PGluconate_DH-like_C_sf"/>
</dbReference>
<feature type="binding site" evidence="13">
    <location>
        <position position="258"/>
    </location>
    <ligand>
        <name>sn-glycerol 3-phosphate</name>
        <dbReference type="ChEBI" id="CHEBI:57597"/>
    </ligand>
</feature>
<comment type="caution">
    <text evidence="13">Lacks conserved residue(s) required for the propagation of feature annotation.</text>
</comment>
<dbReference type="SUPFAM" id="SSF51735">
    <property type="entry name" value="NAD(P)-binding Rossmann-fold domains"/>
    <property type="match status" value="1"/>
</dbReference>
<dbReference type="PRINTS" id="PR00077">
    <property type="entry name" value="GPDHDRGNASE"/>
</dbReference>
<dbReference type="GO" id="GO:0008654">
    <property type="term" value="P:phospholipid biosynthetic process"/>
    <property type="evidence" value="ECO:0007669"/>
    <property type="project" value="UniProtKB-KW"/>
</dbReference>
<feature type="binding site" evidence="13">
    <location>
        <position position="142"/>
    </location>
    <ligand>
        <name>sn-glycerol 3-phosphate</name>
        <dbReference type="ChEBI" id="CHEBI:57597"/>
    </ligand>
</feature>
<proteinExistence type="inferred from homology"/>
<dbReference type="GO" id="GO:0006650">
    <property type="term" value="P:glycerophospholipid metabolic process"/>
    <property type="evidence" value="ECO:0007669"/>
    <property type="project" value="UniProtKB-UniRule"/>
</dbReference>
<feature type="binding site" evidence="13">
    <location>
        <position position="283"/>
    </location>
    <ligand>
        <name>NADPH</name>
        <dbReference type="ChEBI" id="CHEBI:57783"/>
    </ligand>
</feature>
<feature type="binding site" evidence="13">
    <location>
        <position position="144"/>
    </location>
    <ligand>
        <name>NADPH</name>
        <dbReference type="ChEBI" id="CHEBI:57783"/>
    </ligand>
</feature>
<dbReference type="Gene3D" id="1.10.1040.10">
    <property type="entry name" value="N-(1-d-carboxylethyl)-l-norvaline Dehydrogenase, domain 2"/>
    <property type="match status" value="1"/>
</dbReference>
<dbReference type="PATRIC" id="fig|861299.3.peg.3290"/>
<name>W0RI61_9BACT</name>
<evidence type="ECO:0000256" key="12">
    <source>
        <dbReference type="ARBA" id="ARBA00080511"/>
    </source>
</evidence>
<evidence type="ECO:0000256" key="14">
    <source>
        <dbReference type="PIRSR" id="PIRSR000114-1"/>
    </source>
</evidence>
<dbReference type="PIRSF" id="PIRSF000114">
    <property type="entry name" value="Glycerol-3-P_dh"/>
    <property type="match status" value="1"/>
</dbReference>
<dbReference type="KEGG" id="gba:J421_3237"/>
<feature type="binding site" evidence="16">
    <location>
        <position position="144"/>
    </location>
    <ligand>
        <name>NAD(+)</name>
        <dbReference type="ChEBI" id="CHEBI:57540"/>
    </ligand>
</feature>
<feature type="binding site" evidence="13">
    <location>
        <position position="112"/>
    </location>
    <ligand>
        <name>NADPH</name>
        <dbReference type="ChEBI" id="CHEBI:57783"/>
    </ligand>
</feature>
<dbReference type="OrthoDB" id="9812273at2"/>
<dbReference type="eggNOG" id="COG0240">
    <property type="taxonomic scope" value="Bacteria"/>
</dbReference>
<evidence type="ECO:0000256" key="5">
    <source>
        <dbReference type="ARBA" id="ARBA00023027"/>
    </source>
</evidence>
<dbReference type="GO" id="GO:0141152">
    <property type="term" value="F:glycerol-3-phosphate dehydrogenase (NAD+) activity"/>
    <property type="evidence" value="ECO:0007669"/>
    <property type="project" value="RHEA"/>
</dbReference>
<keyword evidence="5 13" id="KW-0520">NAD</keyword>
<dbReference type="InParanoid" id="W0RI61"/>
<feature type="binding site" evidence="15">
    <location>
        <begin position="259"/>
        <end position="260"/>
    </location>
    <ligand>
        <name>substrate</name>
    </ligand>
</feature>
<dbReference type="FunFam" id="1.10.1040.10:FF:000001">
    <property type="entry name" value="Glycerol-3-phosphate dehydrogenase [NAD(P)+]"/>
    <property type="match status" value="1"/>
</dbReference>
<evidence type="ECO:0000256" key="7">
    <source>
        <dbReference type="ARBA" id="ARBA00023209"/>
    </source>
</evidence>
<feature type="binding site" evidence="13">
    <location>
        <position position="140"/>
    </location>
    <ligand>
        <name>sn-glycerol 3-phosphate</name>
        <dbReference type="ChEBI" id="CHEBI:57597"/>
    </ligand>
</feature>
<dbReference type="HAMAP" id="MF_00394">
    <property type="entry name" value="NAD_Glyc3P_dehydrog"/>
    <property type="match status" value="1"/>
</dbReference>
<dbReference type="Pfam" id="PF01210">
    <property type="entry name" value="NAD_Gly3P_dh_N"/>
    <property type="match status" value="1"/>
</dbReference>
<dbReference type="NCBIfam" id="NF000942">
    <property type="entry name" value="PRK00094.1-4"/>
    <property type="match status" value="1"/>
</dbReference>
<dbReference type="HOGENOM" id="CLU_033449_0_2_0"/>
<feature type="binding site" evidence="13">
    <location>
        <position position="18"/>
    </location>
    <ligand>
        <name>NADPH</name>
        <dbReference type="ChEBI" id="CHEBI:57783"/>
    </ligand>
</feature>
<keyword evidence="2 13" id="KW-0444">Lipid biosynthesis</keyword>
<dbReference type="SUPFAM" id="SSF48179">
    <property type="entry name" value="6-phosphogluconate dehydrogenase C-terminal domain-like"/>
    <property type="match status" value="1"/>
</dbReference>
<evidence type="ECO:0000259" key="18">
    <source>
        <dbReference type="Pfam" id="PF01210"/>
    </source>
</evidence>
<evidence type="ECO:0000313" key="21">
    <source>
        <dbReference type="Proteomes" id="UP000019151"/>
    </source>
</evidence>
<dbReference type="STRING" id="861299.J421_3237"/>
<feature type="binding site" evidence="13">
    <location>
        <position position="285"/>
    </location>
    <ligand>
        <name>NADPH</name>
        <dbReference type="ChEBI" id="CHEBI:57783"/>
    </ligand>
</feature>
<evidence type="ECO:0000256" key="16">
    <source>
        <dbReference type="PIRSR" id="PIRSR000114-3"/>
    </source>
</evidence>
<keyword evidence="6 13" id="KW-0443">Lipid metabolism</keyword>
<protein>
    <recommendedName>
        <fullName evidence="11 13">Glycerol-3-phosphate dehydrogenase [NAD(P)+]</fullName>
        <ecNumber evidence="10 13">1.1.1.94</ecNumber>
    </recommendedName>
    <alternativeName>
        <fullName evidence="13">NAD(P)(+)-dependent glycerol-3-phosphate dehydrogenase</fullName>
    </alternativeName>
    <alternativeName>
        <fullName evidence="12 13">NAD(P)H-dependent dihydroxyacetone-phosphate reductase</fullName>
    </alternativeName>
</protein>
<organism evidence="20 21">
    <name type="scientific">Gemmatirosa kalamazoonensis</name>
    <dbReference type="NCBI Taxonomy" id="861299"/>
    <lineage>
        <taxon>Bacteria</taxon>
        <taxon>Pseudomonadati</taxon>
        <taxon>Gemmatimonadota</taxon>
        <taxon>Gemmatimonadia</taxon>
        <taxon>Gemmatimonadales</taxon>
        <taxon>Gemmatimonadaceae</taxon>
        <taxon>Gemmatirosa</taxon>
    </lineage>
</organism>
<evidence type="ECO:0000256" key="2">
    <source>
        <dbReference type="ARBA" id="ARBA00022516"/>
    </source>
</evidence>
<evidence type="ECO:0000256" key="8">
    <source>
        <dbReference type="ARBA" id="ARBA00023264"/>
    </source>
</evidence>
<evidence type="ECO:0000256" key="13">
    <source>
        <dbReference type="HAMAP-Rule" id="MF_00394"/>
    </source>
</evidence>
<evidence type="ECO:0000256" key="1">
    <source>
        <dbReference type="ARBA" id="ARBA00011009"/>
    </source>
</evidence>
<dbReference type="InterPro" id="IPR006168">
    <property type="entry name" value="G3P_DH_NAD-dep"/>
</dbReference>
<dbReference type="Pfam" id="PF07479">
    <property type="entry name" value="NAD_Gly3P_dh_C"/>
    <property type="match status" value="1"/>
</dbReference>
<keyword evidence="21" id="KW-1185">Reference proteome</keyword>
<comment type="subcellular location">
    <subcellularLocation>
        <location evidence="13">Cytoplasm</location>
    </subcellularLocation>
</comment>
<dbReference type="InterPro" id="IPR013328">
    <property type="entry name" value="6PGD_dom2"/>
</dbReference>
<feature type="binding site" evidence="13">
    <location>
        <position position="260"/>
    </location>
    <ligand>
        <name>sn-glycerol 3-phosphate</name>
        <dbReference type="ChEBI" id="CHEBI:57597"/>
    </ligand>
</feature>
<comment type="pathway">
    <text evidence="13">Membrane lipid metabolism; glycerophospholipid metabolism.</text>
</comment>
<dbReference type="InterPro" id="IPR011128">
    <property type="entry name" value="G3P_DH_NAD-dep_N"/>
</dbReference>
<dbReference type="PANTHER" id="PTHR11728">
    <property type="entry name" value="GLYCEROL-3-PHOSPHATE DEHYDROGENASE"/>
    <property type="match status" value="1"/>
</dbReference>
<keyword evidence="13" id="KW-0547">Nucleotide-binding</keyword>
<evidence type="ECO:0000256" key="9">
    <source>
        <dbReference type="ARBA" id="ARBA00052716"/>
    </source>
</evidence>
<dbReference type="Proteomes" id="UP000019151">
    <property type="component" value="Chromosome"/>
</dbReference>
<dbReference type="NCBIfam" id="NF000940">
    <property type="entry name" value="PRK00094.1-2"/>
    <property type="match status" value="1"/>
</dbReference>
<dbReference type="Gene3D" id="3.40.50.720">
    <property type="entry name" value="NAD(P)-binding Rossmann-like Domain"/>
    <property type="match status" value="1"/>
</dbReference>
<evidence type="ECO:0000256" key="17">
    <source>
        <dbReference type="RuleBase" id="RU000437"/>
    </source>
</evidence>
<dbReference type="RefSeq" id="WP_025412240.1">
    <property type="nucleotide sequence ID" value="NZ_CP007128.1"/>
</dbReference>
<feature type="binding site" evidence="13">
    <location>
        <position position="259"/>
    </location>
    <ligand>
        <name>sn-glycerol 3-phosphate</name>
        <dbReference type="ChEBI" id="CHEBI:57597"/>
    </ligand>
</feature>
<keyword evidence="4 13" id="KW-0560">Oxidoreductase</keyword>
<dbReference type="GO" id="GO:0005829">
    <property type="term" value="C:cytosol"/>
    <property type="evidence" value="ECO:0007669"/>
    <property type="project" value="TreeGrafter"/>
</dbReference>
<comment type="catalytic activity">
    <reaction evidence="9">
        <text>sn-glycerol 3-phosphate + NADP(+) = dihydroxyacetone phosphate + NADPH + H(+)</text>
        <dbReference type="Rhea" id="RHEA:11096"/>
        <dbReference type="ChEBI" id="CHEBI:15378"/>
        <dbReference type="ChEBI" id="CHEBI:57597"/>
        <dbReference type="ChEBI" id="CHEBI:57642"/>
        <dbReference type="ChEBI" id="CHEBI:57783"/>
        <dbReference type="ChEBI" id="CHEBI:58349"/>
        <dbReference type="EC" id="1.1.1.94"/>
    </reaction>
    <physiologicalReaction direction="right-to-left" evidence="9">
        <dbReference type="Rhea" id="RHEA:11098"/>
    </physiologicalReaction>
</comment>
<dbReference type="InterPro" id="IPR036291">
    <property type="entry name" value="NAD(P)-bd_dom_sf"/>
</dbReference>
<feature type="binding site" evidence="13">
    <location>
        <position position="248"/>
    </location>
    <ligand>
        <name>sn-glycerol 3-phosphate</name>
        <dbReference type="ChEBI" id="CHEBI:57597"/>
    </ligand>
</feature>
<feature type="binding site" evidence="16">
    <location>
        <position position="259"/>
    </location>
    <ligand>
        <name>NAD(+)</name>
        <dbReference type="ChEBI" id="CHEBI:57540"/>
    </ligand>
</feature>
<dbReference type="FunFam" id="3.40.50.720:FF:000019">
    <property type="entry name" value="Glycerol-3-phosphate dehydrogenase [NAD(P)+]"/>
    <property type="match status" value="1"/>
</dbReference>